<keyword evidence="3" id="KW-1185">Reference proteome</keyword>
<protein>
    <submittedName>
        <fullName evidence="1">Uncharacterized protein</fullName>
    </submittedName>
</protein>
<reference evidence="1 3" key="1">
    <citation type="submission" date="2017-11" db="EMBL/GenBank/DDBJ databases">
        <title>The genome of Rhizophagus clarus HR1 reveals common genetic basis of auxotrophy among arbuscular mycorrhizal fungi.</title>
        <authorList>
            <person name="Kobayashi Y."/>
        </authorList>
    </citation>
    <scope>NUCLEOTIDE SEQUENCE [LARGE SCALE GENOMIC DNA]</scope>
    <source>
        <strain evidence="1 3">HR1</strain>
    </source>
</reference>
<evidence type="ECO:0000313" key="1">
    <source>
        <dbReference type="EMBL" id="GBB93287.1"/>
    </source>
</evidence>
<dbReference type="Proteomes" id="UP000615446">
    <property type="component" value="Unassembled WGS sequence"/>
</dbReference>
<gene>
    <name evidence="2" type="ORF">RCL2_000185500</name>
    <name evidence="1" type="ORF">RclHR1_21430002</name>
</gene>
<organism evidence="1 3">
    <name type="scientific">Rhizophagus clarus</name>
    <dbReference type="NCBI Taxonomy" id="94130"/>
    <lineage>
        <taxon>Eukaryota</taxon>
        <taxon>Fungi</taxon>
        <taxon>Fungi incertae sedis</taxon>
        <taxon>Mucoromycota</taxon>
        <taxon>Glomeromycotina</taxon>
        <taxon>Glomeromycetes</taxon>
        <taxon>Glomerales</taxon>
        <taxon>Glomeraceae</taxon>
        <taxon>Rhizophagus</taxon>
    </lineage>
</organism>
<sequence>MENFGKNWSTTIIELLKTFEDELINDICQVYRVKPIGKPNQQNRQYKTLAFHAGEQNLFKRQDYRFERAKHASNPNDPV</sequence>
<dbReference type="EMBL" id="BEXD01001273">
    <property type="protein sequence ID" value="GBB93287.1"/>
    <property type="molecule type" value="Genomic_DNA"/>
</dbReference>
<proteinExistence type="predicted"/>
<dbReference type="Proteomes" id="UP000247702">
    <property type="component" value="Unassembled WGS sequence"/>
</dbReference>
<evidence type="ECO:0000313" key="3">
    <source>
        <dbReference type="Proteomes" id="UP000247702"/>
    </source>
</evidence>
<reference evidence="2" key="2">
    <citation type="submission" date="2019-10" db="EMBL/GenBank/DDBJ databases">
        <title>Conservation and host-specific expression of non-tandemly repeated heterogenous ribosome RNA gene in arbuscular mycorrhizal fungi.</title>
        <authorList>
            <person name="Maeda T."/>
            <person name="Kobayashi Y."/>
            <person name="Nakagawa T."/>
            <person name="Ezawa T."/>
            <person name="Yamaguchi K."/>
            <person name="Bino T."/>
            <person name="Nishimoto Y."/>
            <person name="Shigenobu S."/>
            <person name="Kawaguchi M."/>
        </authorList>
    </citation>
    <scope>NUCLEOTIDE SEQUENCE</scope>
    <source>
        <strain evidence="2">HR1</strain>
    </source>
</reference>
<dbReference type="EMBL" id="BLAL01000012">
    <property type="protein sequence ID" value="GES74372.1"/>
    <property type="molecule type" value="Genomic_DNA"/>
</dbReference>
<name>A0A2Z6QSZ5_9GLOM</name>
<accession>A0A2Z6QSZ5</accession>
<evidence type="ECO:0000313" key="2">
    <source>
        <dbReference type="EMBL" id="GES74372.1"/>
    </source>
</evidence>
<comment type="caution">
    <text evidence="1">The sequence shown here is derived from an EMBL/GenBank/DDBJ whole genome shotgun (WGS) entry which is preliminary data.</text>
</comment>
<dbReference type="AlphaFoldDB" id="A0A2Z6QSZ5"/>